<name>A0AAV2TD12_CALDB</name>
<feature type="region of interest" description="Disordered" evidence="2">
    <location>
        <begin position="466"/>
        <end position="491"/>
    </location>
</feature>
<feature type="region of interest" description="Disordered" evidence="2">
    <location>
        <begin position="433"/>
        <end position="452"/>
    </location>
</feature>
<evidence type="ECO:0000256" key="2">
    <source>
        <dbReference type="SAM" id="MobiDB-lite"/>
    </source>
</evidence>
<dbReference type="Gene3D" id="1.20.920.10">
    <property type="entry name" value="Bromodomain-like"/>
    <property type="match status" value="1"/>
</dbReference>
<dbReference type="Proteomes" id="UP001497525">
    <property type="component" value="Unassembled WGS sequence"/>
</dbReference>
<gene>
    <name evidence="3" type="ORF">CDAUBV1_LOCUS7489</name>
</gene>
<dbReference type="AlphaFoldDB" id="A0AAV2TD12"/>
<dbReference type="Pfam" id="PF12024">
    <property type="entry name" value="DUF3512"/>
    <property type="match status" value="1"/>
</dbReference>
<accession>A0AAV2TD12</accession>
<protein>
    <recommendedName>
        <fullName evidence="5">Bromo domain-containing protein</fullName>
    </recommendedName>
</protein>
<comment type="caution">
    <text evidence="3">The sequence shown here is derived from an EMBL/GenBank/DDBJ whole genome shotgun (WGS) entry which is preliminary data.</text>
</comment>
<evidence type="ECO:0008006" key="5">
    <source>
        <dbReference type="Google" id="ProtNLM"/>
    </source>
</evidence>
<organism evidence="3 4">
    <name type="scientific">Calicophoron daubneyi</name>
    <name type="common">Rumen fluke</name>
    <name type="synonym">Paramphistomum daubneyi</name>
    <dbReference type="NCBI Taxonomy" id="300641"/>
    <lineage>
        <taxon>Eukaryota</taxon>
        <taxon>Metazoa</taxon>
        <taxon>Spiralia</taxon>
        <taxon>Lophotrochozoa</taxon>
        <taxon>Platyhelminthes</taxon>
        <taxon>Trematoda</taxon>
        <taxon>Digenea</taxon>
        <taxon>Plagiorchiida</taxon>
        <taxon>Pronocephalata</taxon>
        <taxon>Paramphistomoidea</taxon>
        <taxon>Paramphistomidae</taxon>
        <taxon>Calicophoron</taxon>
    </lineage>
</organism>
<evidence type="ECO:0000313" key="3">
    <source>
        <dbReference type="EMBL" id="CAL5134280.1"/>
    </source>
</evidence>
<dbReference type="EMBL" id="CAXLJL010000190">
    <property type="protein sequence ID" value="CAL5134280.1"/>
    <property type="molecule type" value="Genomic_DNA"/>
</dbReference>
<evidence type="ECO:0000313" key="4">
    <source>
        <dbReference type="Proteomes" id="UP001497525"/>
    </source>
</evidence>
<evidence type="ECO:0000256" key="1">
    <source>
        <dbReference type="ARBA" id="ARBA00023117"/>
    </source>
</evidence>
<reference evidence="3" key="1">
    <citation type="submission" date="2024-06" db="EMBL/GenBank/DDBJ databases">
        <authorList>
            <person name="Liu X."/>
            <person name="Lenzi L."/>
            <person name="Haldenby T S."/>
            <person name="Uol C."/>
        </authorList>
    </citation>
    <scope>NUCLEOTIDE SEQUENCE</scope>
</reference>
<proteinExistence type="predicted"/>
<dbReference type="InterPro" id="IPR021900">
    <property type="entry name" value="DUF3512"/>
</dbReference>
<feature type="compositionally biased region" description="Polar residues" evidence="2">
    <location>
        <begin position="438"/>
        <end position="452"/>
    </location>
</feature>
<sequence>MLPTSIPSVMAAIQSPFSVKSGPGHITLEALLDSPGLTPPSPLSELVNDANAASNALANGKSVSVSNDHANVTRTGDQTSAVDQNHRSTISAAERSALVRDVCTELLYVLRGQDVNGYFIAPLPFSGISKVKSQRMGLLGLERKVFANGYSSVDDFRKDVVDILSAALQYYPSDSHPHDEAQRLLTLASDWFASIPVAYLYAMNRDSLKPSHGEGTPDTRDGSVSSHLQDMTVLESLPKETSLFLLNPDNQRFPAPNDRVRTVGEEAGPLRSGSYLLPNGGYREDRRNKVVPYTYLNYGPYYSFAPHYDSGASHCSPEANQLVLSTSWLPARTAYLNKETMAVTEDMTETDDITKAMNSEEVLSALAIGDHQLAVSLAVANLEQRATAQLSAEIDQILPGPEVDEDCVYSVCLANALTRDLISSRKEGDETGAFVSATPKSSESTAGTTSEVTSLVNNARTVVCDLDSDENSPVPSRPLDERDGSLKNPSDELNETACDLVALYRAQYRRLGDTSQAASMAGCTLRPSPNETAIAHRLVGRLVGLAKRARPRDLVHPYTVRKAMGIKPDSVPLPEDFYQDISSLSEKTKSDDTSITTNGVLLHV</sequence>
<dbReference type="SUPFAM" id="SSF47370">
    <property type="entry name" value="Bromodomain"/>
    <property type="match status" value="1"/>
</dbReference>
<keyword evidence="1" id="KW-0103">Bromodomain</keyword>
<dbReference type="InterPro" id="IPR036427">
    <property type="entry name" value="Bromodomain-like_sf"/>
</dbReference>